<name>A0A366I028_9FIRM</name>
<dbReference type="RefSeq" id="WP_113921543.1">
    <property type="nucleotide sequence ID" value="NZ_QNRX01000019.1"/>
</dbReference>
<proteinExistence type="predicted"/>
<comment type="caution">
    <text evidence="1">The sequence shown here is derived from an EMBL/GenBank/DDBJ whole genome shotgun (WGS) entry which is preliminary data.</text>
</comment>
<dbReference type="EMBL" id="QNRX01000019">
    <property type="protein sequence ID" value="RBP59330.1"/>
    <property type="molecule type" value="Genomic_DNA"/>
</dbReference>
<accession>A0A366I028</accession>
<sequence length="102" mass="11858">MDIKVTNVDVAYIKEIERKAKELSKNLGRNFSRNEYIKMLIQNDCELRLTQLKEDKFNHAVDLLTATLDRQEKTLQEFINSNTRLFHLMASGEDIGEGVDEL</sequence>
<evidence type="ECO:0000313" key="2">
    <source>
        <dbReference type="Proteomes" id="UP000253490"/>
    </source>
</evidence>
<organism evidence="1 2">
    <name type="scientific">Alkalibaculum bacchi</name>
    <dbReference type="NCBI Taxonomy" id="645887"/>
    <lineage>
        <taxon>Bacteria</taxon>
        <taxon>Bacillati</taxon>
        <taxon>Bacillota</taxon>
        <taxon>Clostridia</taxon>
        <taxon>Eubacteriales</taxon>
        <taxon>Eubacteriaceae</taxon>
        <taxon>Alkalibaculum</taxon>
    </lineage>
</organism>
<protein>
    <submittedName>
        <fullName evidence="1">Uncharacterized protein</fullName>
    </submittedName>
</protein>
<dbReference type="Proteomes" id="UP000253490">
    <property type="component" value="Unassembled WGS sequence"/>
</dbReference>
<keyword evidence="2" id="KW-1185">Reference proteome</keyword>
<reference evidence="1 2" key="1">
    <citation type="submission" date="2018-06" db="EMBL/GenBank/DDBJ databases">
        <title>Genomic Encyclopedia of Type Strains, Phase IV (KMG-IV): sequencing the most valuable type-strain genomes for metagenomic binning, comparative biology and taxonomic classification.</title>
        <authorList>
            <person name="Goeker M."/>
        </authorList>
    </citation>
    <scope>NUCLEOTIDE SEQUENCE [LARGE SCALE GENOMIC DNA]</scope>
    <source>
        <strain evidence="1 2">DSM 22112</strain>
    </source>
</reference>
<dbReference type="AlphaFoldDB" id="A0A366I028"/>
<gene>
    <name evidence="1" type="ORF">DES36_11955</name>
</gene>
<evidence type="ECO:0000313" key="1">
    <source>
        <dbReference type="EMBL" id="RBP59330.1"/>
    </source>
</evidence>
<dbReference type="OrthoDB" id="2192081at2"/>